<feature type="domain" description="G-protein coupled receptors family 1 profile" evidence="6">
    <location>
        <begin position="85"/>
        <end position="363"/>
    </location>
</feature>
<comment type="subcellular location">
    <subcellularLocation>
        <location evidence="1">Membrane</location>
    </subcellularLocation>
</comment>
<evidence type="ECO:0000259" key="6">
    <source>
        <dbReference type="PROSITE" id="PS50262"/>
    </source>
</evidence>
<evidence type="ECO:0000256" key="5">
    <source>
        <dbReference type="SAM" id="Phobius"/>
    </source>
</evidence>
<feature type="transmembrane region" description="Helical" evidence="5">
    <location>
        <begin position="68"/>
        <end position="92"/>
    </location>
</feature>
<feature type="transmembrane region" description="Helical" evidence="5">
    <location>
        <begin position="247"/>
        <end position="265"/>
    </location>
</feature>
<dbReference type="PRINTS" id="PR00237">
    <property type="entry name" value="GPCRRHODOPSN"/>
</dbReference>
<reference evidence="8" key="1">
    <citation type="submission" date="2025-08" db="UniProtKB">
        <authorList>
            <consortium name="RefSeq"/>
        </authorList>
    </citation>
    <scope>IDENTIFICATION</scope>
</reference>
<gene>
    <name evidence="8" type="primary">LOC106011626</name>
</gene>
<keyword evidence="2 5" id="KW-0812">Transmembrane</keyword>
<organism evidence="7 8">
    <name type="scientific">Aplysia californica</name>
    <name type="common">California sea hare</name>
    <dbReference type="NCBI Taxonomy" id="6500"/>
    <lineage>
        <taxon>Eukaryota</taxon>
        <taxon>Metazoa</taxon>
        <taxon>Spiralia</taxon>
        <taxon>Lophotrochozoa</taxon>
        <taxon>Mollusca</taxon>
        <taxon>Gastropoda</taxon>
        <taxon>Heterobranchia</taxon>
        <taxon>Euthyneura</taxon>
        <taxon>Tectipleura</taxon>
        <taxon>Aplysiida</taxon>
        <taxon>Aplysioidea</taxon>
        <taxon>Aplysiidae</taxon>
        <taxon>Aplysia</taxon>
    </lineage>
</organism>
<keyword evidence="3 5" id="KW-1133">Transmembrane helix</keyword>
<proteinExistence type="predicted"/>
<dbReference type="InterPro" id="IPR000276">
    <property type="entry name" value="GPCR_Rhodpsn"/>
</dbReference>
<evidence type="ECO:0000313" key="8">
    <source>
        <dbReference type="RefSeq" id="XP_012937356.1"/>
    </source>
</evidence>
<sequence length="397" mass="44888">MMNATFNNDVTGDYHSVQMTSWMQNISNFPVTEMQGHTGYRNDHEHNVLDPHARPDPISDSAREVFELINYVIICPCITLFGIVANVINMVVYAKMGLTDPVNITLFSLAISDLLSLITLVWHAICYNPLFRYSDIPFESVEVDFLTAGWPHLIFSRITSCLTAFITVERCLCVTIPLKVKLLLTARRTRILILGMYFVLITSSCPIYYTTRLDWKFYPSRNRTLLGHVFIENRETIERVSFALNNVFIPMASFATVAICTGILVHKLRVKSKWRESTTAPGVGSSKNTSLRDQRIVQMVIFLSAIFIVCFLPTTVAFLAAAAMQPVYKLDGTGVMHLNSFIVTLTFSFILESINSSVNIFVYLKMSSRYKQVFNQLFRKVGAEQGKCATITSQKTT</sequence>
<dbReference type="SUPFAM" id="SSF81321">
    <property type="entry name" value="Family A G protein-coupled receptor-like"/>
    <property type="match status" value="1"/>
</dbReference>
<dbReference type="Pfam" id="PF00001">
    <property type="entry name" value="7tm_1"/>
    <property type="match status" value="1"/>
</dbReference>
<feature type="transmembrane region" description="Helical" evidence="5">
    <location>
        <begin position="341"/>
        <end position="364"/>
    </location>
</feature>
<evidence type="ECO:0000256" key="3">
    <source>
        <dbReference type="ARBA" id="ARBA00022989"/>
    </source>
</evidence>
<evidence type="ECO:0000313" key="7">
    <source>
        <dbReference type="Proteomes" id="UP000694888"/>
    </source>
</evidence>
<dbReference type="CDD" id="cd14978">
    <property type="entry name" value="7tmA_FMRFamide_R-like"/>
    <property type="match status" value="1"/>
</dbReference>
<dbReference type="InterPro" id="IPR052954">
    <property type="entry name" value="GPCR-Ligand_Int"/>
</dbReference>
<evidence type="ECO:0000256" key="2">
    <source>
        <dbReference type="ARBA" id="ARBA00022692"/>
    </source>
</evidence>
<accession>A0ABM0ZYU6</accession>
<dbReference type="PROSITE" id="PS50262">
    <property type="entry name" value="G_PROTEIN_RECEP_F1_2"/>
    <property type="match status" value="1"/>
</dbReference>
<feature type="transmembrane region" description="Helical" evidence="5">
    <location>
        <begin position="104"/>
        <end position="125"/>
    </location>
</feature>
<evidence type="ECO:0000256" key="1">
    <source>
        <dbReference type="ARBA" id="ARBA00004370"/>
    </source>
</evidence>
<dbReference type="Gene3D" id="1.20.1070.10">
    <property type="entry name" value="Rhodopsin 7-helix transmembrane proteins"/>
    <property type="match status" value="1"/>
</dbReference>
<dbReference type="PANTHER" id="PTHR46641:SF2">
    <property type="entry name" value="FMRFAMIDE RECEPTOR"/>
    <property type="match status" value="1"/>
</dbReference>
<dbReference type="GeneID" id="106011626"/>
<dbReference type="Proteomes" id="UP000694888">
    <property type="component" value="Unplaced"/>
</dbReference>
<dbReference type="RefSeq" id="XP_012937356.1">
    <property type="nucleotide sequence ID" value="XM_013081902.1"/>
</dbReference>
<dbReference type="PANTHER" id="PTHR46641">
    <property type="entry name" value="FMRFAMIDE RECEPTOR-RELATED"/>
    <property type="match status" value="1"/>
</dbReference>
<protein>
    <submittedName>
        <fullName evidence="8">Neuropeptides capa receptor-like</fullName>
    </submittedName>
</protein>
<dbReference type="InterPro" id="IPR017452">
    <property type="entry name" value="GPCR_Rhodpsn_7TM"/>
</dbReference>
<evidence type="ECO:0000256" key="4">
    <source>
        <dbReference type="ARBA" id="ARBA00023136"/>
    </source>
</evidence>
<keyword evidence="4 5" id="KW-0472">Membrane</keyword>
<name>A0ABM0ZYU6_APLCA</name>
<feature type="transmembrane region" description="Helical" evidence="5">
    <location>
        <begin position="189"/>
        <end position="209"/>
    </location>
</feature>
<keyword evidence="7" id="KW-1185">Reference proteome</keyword>
<feature type="transmembrane region" description="Helical" evidence="5">
    <location>
        <begin position="296"/>
        <end position="321"/>
    </location>
</feature>